<dbReference type="Proteomes" id="UP000825935">
    <property type="component" value="Chromosome 30"/>
</dbReference>
<feature type="region of interest" description="Disordered" evidence="1">
    <location>
        <begin position="533"/>
        <end position="605"/>
    </location>
</feature>
<dbReference type="EMBL" id="CM035435">
    <property type="protein sequence ID" value="KAH7290777.1"/>
    <property type="molecule type" value="Genomic_DNA"/>
</dbReference>
<dbReference type="PROSITE" id="PS51043">
    <property type="entry name" value="DDHD"/>
    <property type="match status" value="1"/>
</dbReference>
<dbReference type="Pfam" id="PF02862">
    <property type="entry name" value="DDHD"/>
    <property type="match status" value="2"/>
</dbReference>
<dbReference type="OMA" id="WQNENIV"/>
<evidence type="ECO:0000313" key="3">
    <source>
        <dbReference type="EMBL" id="KAH7290777.1"/>
    </source>
</evidence>
<feature type="region of interest" description="Disordered" evidence="1">
    <location>
        <begin position="479"/>
        <end position="518"/>
    </location>
</feature>
<dbReference type="OrthoDB" id="431378at2759"/>
<organism evidence="3 4">
    <name type="scientific">Ceratopteris richardii</name>
    <name type="common">Triangle waterfern</name>
    <dbReference type="NCBI Taxonomy" id="49495"/>
    <lineage>
        <taxon>Eukaryota</taxon>
        <taxon>Viridiplantae</taxon>
        <taxon>Streptophyta</taxon>
        <taxon>Embryophyta</taxon>
        <taxon>Tracheophyta</taxon>
        <taxon>Polypodiopsida</taxon>
        <taxon>Polypodiidae</taxon>
        <taxon>Polypodiales</taxon>
        <taxon>Pteridineae</taxon>
        <taxon>Pteridaceae</taxon>
        <taxon>Parkerioideae</taxon>
        <taxon>Ceratopteris</taxon>
    </lineage>
</organism>
<dbReference type="InterPro" id="IPR058055">
    <property type="entry name" value="PA-PLA1"/>
</dbReference>
<proteinExistence type="predicted"/>
<keyword evidence="4" id="KW-1185">Reference proteome</keyword>
<feature type="compositionally biased region" description="Basic and acidic residues" evidence="1">
    <location>
        <begin position="572"/>
        <end position="593"/>
    </location>
</feature>
<feature type="compositionally biased region" description="Polar residues" evidence="1">
    <location>
        <begin position="540"/>
        <end position="553"/>
    </location>
</feature>
<reference evidence="3" key="1">
    <citation type="submission" date="2021-08" db="EMBL/GenBank/DDBJ databases">
        <title>WGS assembly of Ceratopteris richardii.</title>
        <authorList>
            <person name="Marchant D.B."/>
            <person name="Chen G."/>
            <person name="Jenkins J."/>
            <person name="Shu S."/>
            <person name="Leebens-Mack J."/>
            <person name="Grimwood J."/>
            <person name="Schmutz J."/>
            <person name="Soltis P."/>
            <person name="Soltis D."/>
            <person name="Chen Z.-H."/>
        </authorList>
    </citation>
    <scope>NUCLEOTIDE SEQUENCE</scope>
    <source>
        <strain evidence="3">Whitten #5841</strain>
        <tissue evidence="3">Leaf</tissue>
    </source>
</reference>
<dbReference type="InterPro" id="IPR004177">
    <property type="entry name" value="DDHD_dom"/>
</dbReference>
<evidence type="ECO:0000256" key="1">
    <source>
        <dbReference type="SAM" id="MobiDB-lite"/>
    </source>
</evidence>
<accession>A0A8T2R465</accession>
<feature type="compositionally biased region" description="Basic and acidic residues" evidence="1">
    <location>
        <begin position="479"/>
        <end position="507"/>
    </location>
</feature>
<gene>
    <name evidence="3" type="ORF">KP509_30G063100</name>
</gene>
<dbReference type="SMART" id="SM01127">
    <property type="entry name" value="DDHD"/>
    <property type="match status" value="1"/>
</dbReference>
<evidence type="ECO:0000259" key="2">
    <source>
        <dbReference type="PROSITE" id="PS51043"/>
    </source>
</evidence>
<dbReference type="GO" id="GO:0004620">
    <property type="term" value="F:phospholipase activity"/>
    <property type="evidence" value="ECO:0007669"/>
    <property type="project" value="TreeGrafter"/>
</dbReference>
<dbReference type="GO" id="GO:0005737">
    <property type="term" value="C:cytoplasm"/>
    <property type="evidence" value="ECO:0007669"/>
    <property type="project" value="TreeGrafter"/>
</dbReference>
<name>A0A8T2R465_CERRI</name>
<dbReference type="PANTHER" id="PTHR23509">
    <property type="entry name" value="PA-PL1 PHOSPHOLIPASE FAMILY"/>
    <property type="match status" value="1"/>
</dbReference>
<dbReference type="AlphaFoldDB" id="A0A8T2R465"/>
<protein>
    <recommendedName>
        <fullName evidence="2">DDHD domain-containing protein</fullName>
    </recommendedName>
</protein>
<feature type="domain" description="DDHD" evidence="2">
    <location>
        <begin position="618"/>
        <end position="813"/>
    </location>
</feature>
<comment type="caution">
    <text evidence="3">The sequence shown here is derived from an EMBL/GenBank/DDBJ whole genome shotgun (WGS) entry which is preliminary data.</text>
</comment>
<sequence length="897" mass="102455">MEPVPSTPSSRSSFARLKDALDSLEAREKYRARTNSPSDGDDVRWYFSKTPLPLEAVAASTPVSEVVGRGDFLRFSINDSLSLEAAFLTEEEELVSAWWKEYAECSEGPLETPENSNRLSSTISHDANEVAKFVSDTTLYESDEVIGISVKGGLYEVDLYRRRCFPVYWTGDHRRVLRGHWFAQKGGLDWLPLREDVSEQLEFAYRSQIWHRRTFQPSGKFAARVNLQSSIEGLHALFTGEDDTWEAWLEADLTGIISVLGFKGSSFRLRRGFAPSLSLQPTQDELQQRKEEEMDDYCSQVPVRHLVFMVHGIGQRLENANLIDDVGTFRRTTTLLSEQHLTAYQRNSLRVLFIPCQWRRGLKLRGEEAVESCTLEGVRALRTMLSATVHDVLYYMSPIYCQDIIDSVCGQLNMLYRKFIKRNPGYDGKVSIYGHSLGSVLSFDILCHQTKLTSNFPVSQLHEHSQDLDAPDLWRTVSEGEKDLSRSKQHAAQDTKVDRERPQDYQKQETNGSETEMLENEIGRLKEKIVSLEGTHDSSEQQGGAMNKQPSESEQQHIDVESTINNEEYEQTDYREDEEAKHNSSDLSHEPTSSRKGHFMPSPNSKKGYTPYIEYTKLDFEVDTFFAVGSPLGVFLSLRNIRLGIGNGQDYWQDDGIEEEMPACKRLFNIFHPFDPVAYRIEPLVCKEYLNTQPVFVPYHRGGRRLHIGMQEFGKEMSARSKAFVQSISAAGDRVIRVFSAAIEKEEIPVQQPEERTYGSLMIQKLTGEPNGRIDFMLQDATFEHQYLQAISSHTAYWQDADTALFILKHLYRDIPEYSPEYRFADADENAAATAQYGSDEASHILEDNNPDDEEVAFTFSHTDRLMSVRSDTMRKVSSLVSIKSERQKHLCQHFSL</sequence>
<dbReference type="PANTHER" id="PTHR23509:SF10">
    <property type="entry name" value="LD21067P"/>
    <property type="match status" value="1"/>
</dbReference>
<evidence type="ECO:0000313" key="4">
    <source>
        <dbReference type="Proteomes" id="UP000825935"/>
    </source>
</evidence>
<dbReference type="GO" id="GO:0046872">
    <property type="term" value="F:metal ion binding"/>
    <property type="evidence" value="ECO:0007669"/>
    <property type="project" value="InterPro"/>
</dbReference>